<dbReference type="EMBL" id="JACOGF010000009">
    <property type="protein sequence ID" value="MBC3919330.1"/>
    <property type="molecule type" value="Genomic_DNA"/>
</dbReference>
<evidence type="ECO:0000256" key="1">
    <source>
        <dbReference type="ARBA" id="ARBA00004442"/>
    </source>
</evidence>
<accession>A0ABR6ZU06</accession>
<dbReference type="InterPro" id="IPR006315">
    <property type="entry name" value="OM_autotransptr_brl_dom"/>
</dbReference>
<dbReference type="Proteomes" id="UP000650424">
    <property type="component" value="Unassembled WGS sequence"/>
</dbReference>
<name>A0ABR6ZU06_9BURK</name>
<comment type="subcellular location">
    <subcellularLocation>
        <location evidence="1">Cell outer membrane</location>
    </subcellularLocation>
</comment>
<dbReference type="InterPro" id="IPR000498">
    <property type="entry name" value="OmpA-like_TM_dom"/>
</dbReference>
<organism evidence="4 5">
    <name type="scientific">Undibacterium hunanense</name>
    <dbReference type="NCBI Taxonomy" id="2762292"/>
    <lineage>
        <taxon>Bacteria</taxon>
        <taxon>Pseudomonadati</taxon>
        <taxon>Pseudomonadota</taxon>
        <taxon>Betaproteobacteria</taxon>
        <taxon>Burkholderiales</taxon>
        <taxon>Oxalobacteraceae</taxon>
        <taxon>Undibacterium</taxon>
    </lineage>
</organism>
<dbReference type="Pfam" id="PF01389">
    <property type="entry name" value="OmpA_membrane"/>
    <property type="match status" value="1"/>
</dbReference>
<feature type="signal peptide" evidence="2">
    <location>
        <begin position="1"/>
        <end position="22"/>
    </location>
</feature>
<proteinExistence type="predicted"/>
<keyword evidence="5" id="KW-1185">Reference proteome</keyword>
<dbReference type="NCBIfam" id="TIGR01414">
    <property type="entry name" value="autotrans_barl"/>
    <property type="match status" value="1"/>
</dbReference>
<feature type="chain" id="PRO_5046107736" evidence="2">
    <location>
        <begin position="23"/>
        <end position="201"/>
    </location>
</feature>
<dbReference type="InterPro" id="IPR011250">
    <property type="entry name" value="OMP/PagP_B-barrel"/>
</dbReference>
<evidence type="ECO:0000259" key="3">
    <source>
        <dbReference type="Pfam" id="PF01389"/>
    </source>
</evidence>
<dbReference type="SUPFAM" id="SSF56925">
    <property type="entry name" value="OMPA-like"/>
    <property type="match status" value="1"/>
</dbReference>
<keyword evidence="2" id="KW-0732">Signal</keyword>
<dbReference type="Gene3D" id="2.40.160.20">
    <property type="match status" value="1"/>
</dbReference>
<reference evidence="4 5" key="1">
    <citation type="submission" date="2020-08" db="EMBL/GenBank/DDBJ databases">
        <title>Novel species isolated from subtropical streams in China.</title>
        <authorList>
            <person name="Lu H."/>
        </authorList>
    </citation>
    <scope>NUCLEOTIDE SEQUENCE [LARGE SCALE GENOMIC DNA]</scope>
    <source>
        <strain evidence="4 5">CY18W</strain>
    </source>
</reference>
<feature type="domain" description="Outer membrane protein OmpA-like transmembrane" evidence="3">
    <location>
        <begin position="22"/>
        <end position="175"/>
    </location>
</feature>
<gene>
    <name evidence="4" type="ORF">H8L32_17705</name>
</gene>
<evidence type="ECO:0000313" key="5">
    <source>
        <dbReference type="Proteomes" id="UP000650424"/>
    </source>
</evidence>
<protein>
    <submittedName>
        <fullName evidence="4">Outer membrane beta-barrel protein</fullName>
    </submittedName>
</protein>
<evidence type="ECO:0000313" key="4">
    <source>
        <dbReference type="EMBL" id="MBC3919330.1"/>
    </source>
</evidence>
<evidence type="ECO:0000256" key="2">
    <source>
        <dbReference type="SAM" id="SignalP"/>
    </source>
</evidence>
<sequence>MKKLSLAIAAMAALTAHTFASAQAYTGATIGRSDQSLGCSFATTCDTKSNNFKVFGGYNIDKNFAVELAYFSLGSANYSYPASNSPYGNVAASGAMFNSKVKQSGVSLAAIYKLEFNESFGGFAKLGIANVKEEQSFSVPGIATISDSSFRSNKALFGLGLTYKLSPDWTLRAEAEKLNPGTFSGKGRAATNFNIGAQYNF</sequence>
<dbReference type="RefSeq" id="WP_186948591.1">
    <property type="nucleotide sequence ID" value="NZ_JACOGF010000009.1"/>
</dbReference>
<comment type="caution">
    <text evidence="4">The sequence shown here is derived from an EMBL/GenBank/DDBJ whole genome shotgun (WGS) entry which is preliminary data.</text>
</comment>